<organism evidence="1">
    <name type="scientific">Arundo donax</name>
    <name type="common">Giant reed</name>
    <name type="synonym">Donax arundinaceus</name>
    <dbReference type="NCBI Taxonomy" id="35708"/>
    <lineage>
        <taxon>Eukaryota</taxon>
        <taxon>Viridiplantae</taxon>
        <taxon>Streptophyta</taxon>
        <taxon>Embryophyta</taxon>
        <taxon>Tracheophyta</taxon>
        <taxon>Spermatophyta</taxon>
        <taxon>Magnoliopsida</taxon>
        <taxon>Liliopsida</taxon>
        <taxon>Poales</taxon>
        <taxon>Poaceae</taxon>
        <taxon>PACMAD clade</taxon>
        <taxon>Arundinoideae</taxon>
        <taxon>Arundineae</taxon>
        <taxon>Arundo</taxon>
    </lineage>
</organism>
<protein>
    <submittedName>
        <fullName evidence="1">Uncharacterized protein</fullName>
    </submittedName>
</protein>
<dbReference type="EMBL" id="GBRH01247860">
    <property type="protein sequence ID" value="JAD50035.1"/>
    <property type="molecule type" value="Transcribed_RNA"/>
</dbReference>
<reference evidence="1" key="1">
    <citation type="submission" date="2014-09" db="EMBL/GenBank/DDBJ databases">
        <authorList>
            <person name="Magalhaes I.L.F."/>
            <person name="Oliveira U."/>
            <person name="Santos F.R."/>
            <person name="Vidigal T.H.D.A."/>
            <person name="Brescovit A.D."/>
            <person name="Santos A.J."/>
        </authorList>
    </citation>
    <scope>NUCLEOTIDE SEQUENCE</scope>
    <source>
        <tissue evidence="1">Shoot tissue taken approximately 20 cm above the soil surface</tissue>
    </source>
</reference>
<proteinExistence type="predicted"/>
<name>A0A0A9AM78_ARUDO</name>
<sequence>MPLLLKESTEFEIKLRNPELHLELSGNTAAPATTCINLRMR</sequence>
<reference evidence="1" key="2">
    <citation type="journal article" date="2015" name="Data Brief">
        <title>Shoot transcriptome of the giant reed, Arundo donax.</title>
        <authorList>
            <person name="Barrero R.A."/>
            <person name="Guerrero F.D."/>
            <person name="Moolhuijzen P."/>
            <person name="Goolsby J.A."/>
            <person name="Tidwell J."/>
            <person name="Bellgard S.E."/>
            <person name="Bellgard M.I."/>
        </authorList>
    </citation>
    <scope>NUCLEOTIDE SEQUENCE</scope>
    <source>
        <tissue evidence="1">Shoot tissue taken approximately 20 cm above the soil surface</tissue>
    </source>
</reference>
<accession>A0A0A9AM78</accession>
<dbReference type="AlphaFoldDB" id="A0A0A9AM78"/>
<evidence type="ECO:0000313" key="1">
    <source>
        <dbReference type="EMBL" id="JAD50035.1"/>
    </source>
</evidence>